<dbReference type="PANTHER" id="PTHR43277:SF4">
    <property type="entry name" value="ARGININE DECARBOXYLASE"/>
    <property type="match status" value="1"/>
</dbReference>
<feature type="domain" description="Orn/Lys/Arg decarboxylases family 1 pyridoxal-P attachment site" evidence="6">
    <location>
        <begin position="221"/>
        <end position="235"/>
    </location>
</feature>
<evidence type="ECO:0000313" key="7">
    <source>
        <dbReference type="EMBL" id="WNQ13571.1"/>
    </source>
</evidence>
<dbReference type="Proteomes" id="UP001305702">
    <property type="component" value="Chromosome"/>
</dbReference>
<dbReference type="Pfam" id="PF03711">
    <property type="entry name" value="OKR_DC_1_C"/>
    <property type="match status" value="1"/>
</dbReference>
<dbReference type="InterPro" id="IPR036633">
    <property type="entry name" value="Prn/Lys/Arg_de-COase_C_sf"/>
</dbReference>
<dbReference type="InterPro" id="IPR052357">
    <property type="entry name" value="Orn_Lys_Arg_decarboxylase-I"/>
</dbReference>
<dbReference type="SUPFAM" id="SSF55904">
    <property type="entry name" value="Ornithine decarboxylase C-terminal domain"/>
    <property type="match status" value="1"/>
</dbReference>
<dbReference type="Gene3D" id="3.90.100.10">
    <property type="entry name" value="Orn/Lys/Arg decarboxylase, C-terminal domain"/>
    <property type="match status" value="1"/>
</dbReference>
<proteinExistence type="inferred from homology"/>
<dbReference type="PROSITE" id="PS00703">
    <property type="entry name" value="OKR_DC_1"/>
    <property type="match status" value="1"/>
</dbReference>
<comment type="similarity">
    <text evidence="2">Belongs to the Orn/Lys/Arg decarboxylase class-I family.</text>
</comment>
<dbReference type="Pfam" id="PF01276">
    <property type="entry name" value="OKR_DC_1"/>
    <property type="match status" value="1"/>
</dbReference>
<dbReference type="InterPro" id="IPR015421">
    <property type="entry name" value="PyrdxlP-dep_Trfase_major"/>
</dbReference>
<dbReference type="GO" id="GO:0016831">
    <property type="term" value="F:carboxy-lyase activity"/>
    <property type="evidence" value="ECO:0007669"/>
    <property type="project" value="UniProtKB-KW"/>
</dbReference>
<accession>A0AA96RHI2</accession>
<comment type="cofactor">
    <cofactor evidence="1">
        <name>pyridoxal 5'-phosphate</name>
        <dbReference type="ChEBI" id="CHEBI:597326"/>
    </cofactor>
</comment>
<dbReference type="Gene3D" id="3.40.640.10">
    <property type="entry name" value="Type I PLP-dependent aspartate aminotransferase-like (Major domain)"/>
    <property type="match status" value="1"/>
</dbReference>
<evidence type="ECO:0000313" key="8">
    <source>
        <dbReference type="Proteomes" id="UP001305702"/>
    </source>
</evidence>
<dbReference type="EMBL" id="CP130318">
    <property type="protein sequence ID" value="WNQ13571.1"/>
    <property type="molecule type" value="Genomic_DNA"/>
</dbReference>
<keyword evidence="7" id="KW-0032">Aminotransferase</keyword>
<keyword evidence="7" id="KW-0808">Transferase</keyword>
<dbReference type="InterPro" id="IPR008286">
    <property type="entry name" value="Prn/Lys/Arg_de-COase_C"/>
</dbReference>
<dbReference type="InterPro" id="IPR000310">
    <property type="entry name" value="Orn/Lys/Arg_deCO2ase_major_dom"/>
</dbReference>
<dbReference type="KEGG" id="paun:MJA45_11320"/>
<dbReference type="InterPro" id="IPR015424">
    <property type="entry name" value="PyrdxlP-dep_Trfase"/>
</dbReference>
<gene>
    <name evidence="7" type="ORF">MJA45_11320</name>
</gene>
<dbReference type="GO" id="GO:0008483">
    <property type="term" value="F:transaminase activity"/>
    <property type="evidence" value="ECO:0007669"/>
    <property type="project" value="UniProtKB-KW"/>
</dbReference>
<evidence type="ECO:0000259" key="6">
    <source>
        <dbReference type="PROSITE" id="PS00703"/>
    </source>
</evidence>
<reference evidence="7 8" key="1">
    <citation type="submission" date="2022-02" db="EMBL/GenBank/DDBJ databases">
        <title>Paenibacillus sp. MBLB1776 Whole Genome Shotgun Sequencing.</title>
        <authorList>
            <person name="Hwang C.Y."/>
            <person name="Cho E.-S."/>
            <person name="Seo M.-J."/>
        </authorList>
    </citation>
    <scope>NUCLEOTIDE SEQUENCE [LARGE SCALE GENOMIC DNA]</scope>
    <source>
        <strain evidence="7 8">MBLB1776</strain>
    </source>
</reference>
<dbReference type="SUPFAM" id="SSF53383">
    <property type="entry name" value="PLP-dependent transferases"/>
    <property type="match status" value="1"/>
</dbReference>
<keyword evidence="3" id="KW-0210">Decarboxylase</keyword>
<dbReference type="AlphaFoldDB" id="A0AA96RHI2"/>
<sequence>MDHHRTPLFSALVRHAESNPVQFHIPGHKKGVGMDPEFRQFIGERALSIDLINIAPLDDLHQPTGVIEEAQKLAADAFHADYTFFSVQGTSGAIMTMIMSVCSEGDKIIVPRNVHKSVMSAIIFAGAKPIFLSPVRDENLGIDHGITTRSVRRALEKHPDSKAVLVINPTYYGVCTNLKEIVELVHSYDIPVLVDEAHGVLIHFHDKLPVSAMEAGADMAATSVHKLGGSLTQSSVLNVKSKRVNPKRIQTIISMLTTTSTSYILLASLDAARRNLAVHGRQMAEEALRLAMHARESINRIPGLYCFGEEILGTEATFDYDPTKVTVHIRHLGITGYDAENWLRERYNIEVELSDMYNILCLVTPGDTQDTVDLLIAALRELAETHTNREANELVIKIPEIPQLSLSPRDAFYGDTETIPFKDSAGRIIAEFIYVYPPGIPILLPGEVISQENINYIREHVEVGLPVKGPEDRGIEFVKVIVETTAIF</sequence>
<dbReference type="RefSeq" id="WP_315607354.1">
    <property type="nucleotide sequence ID" value="NZ_CP130318.1"/>
</dbReference>
<evidence type="ECO:0000256" key="5">
    <source>
        <dbReference type="ARBA" id="ARBA00023239"/>
    </source>
</evidence>
<evidence type="ECO:0000256" key="2">
    <source>
        <dbReference type="ARBA" id="ARBA00010671"/>
    </source>
</evidence>
<evidence type="ECO:0000256" key="1">
    <source>
        <dbReference type="ARBA" id="ARBA00001933"/>
    </source>
</evidence>
<evidence type="ECO:0000256" key="3">
    <source>
        <dbReference type="ARBA" id="ARBA00022793"/>
    </source>
</evidence>
<protein>
    <submittedName>
        <fullName evidence="7">Aminotransferase class I/II-fold pyridoxal phosphate-dependent enzyme</fullName>
    </submittedName>
</protein>
<keyword evidence="8" id="KW-1185">Reference proteome</keyword>
<evidence type="ECO:0000256" key="4">
    <source>
        <dbReference type="ARBA" id="ARBA00022898"/>
    </source>
</evidence>
<name>A0AA96RHI2_9BACL</name>
<keyword evidence="4" id="KW-0663">Pyridoxal phosphate</keyword>
<organism evidence="7 8">
    <name type="scientific">Paenibacillus aurantius</name>
    <dbReference type="NCBI Taxonomy" id="2918900"/>
    <lineage>
        <taxon>Bacteria</taxon>
        <taxon>Bacillati</taxon>
        <taxon>Bacillota</taxon>
        <taxon>Bacilli</taxon>
        <taxon>Bacillales</taxon>
        <taxon>Paenibacillaceae</taxon>
        <taxon>Paenibacillus</taxon>
    </lineage>
</organism>
<keyword evidence="5" id="KW-0456">Lyase</keyword>
<dbReference type="CDD" id="cd00615">
    <property type="entry name" value="Orn_deC_like"/>
    <property type="match status" value="1"/>
</dbReference>
<dbReference type="PANTHER" id="PTHR43277">
    <property type="entry name" value="ARGININE DECARBOXYLASE"/>
    <property type="match status" value="1"/>
</dbReference>